<dbReference type="PANTHER" id="PTHR35394">
    <property type="entry name" value="DUF3176 DOMAIN-CONTAINING PROTEIN"/>
    <property type="match status" value="1"/>
</dbReference>
<dbReference type="STRING" id="357750.A0A2S6C3J2"/>
<reference evidence="3" key="1">
    <citation type="journal article" date="2017" name="bioRxiv">
        <title>Conservation of a gene cluster reveals novel cercosporin biosynthetic mechanisms and extends production to the genus Colletotrichum.</title>
        <authorList>
            <person name="de Jonge R."/>
            <person name="Ebert M.K."/>
            <person name="Huitt-Roehl C.R."/>
            <person name="Pal P."/>
            <person name="Suttle J.C."/>
            <person name="Spanner R.E."/>
            <person name="Neubauer J.D."/>
            <person name="Jurick W.M.II."/>
            <person name="Stott K.A."/>
            <person name="Secor G.A."/>
            <person name="Thomma B.P.H.J."/>
            <person name="Van de Peer Y."/>
            <person name="Townsend C.A."/>
            <person name="Bolton M.D."/>
        </authorList>
    </citation>
    <scope>NUCLEOTIDE SEQUENCE [LARGE SCALE GENOMIC DNA]</scope>
    <source>
        <strain evidence="3">CBS538.71</strain>
    </source>
</reference>
<name>A0A2S6C3J2_9PEZI</name>
<comment type="caution">
    <text evidence="2">The sequence shown here is derived from an EMBL/GenBank/DDBJ whole genome shotgun (WGS) entry which is preliminary data.</text>
</comment>
<dbReference type="OrthoDB" id="5242705at2759"/>
<organism evidence="2 3">
    <name type="scientific">Cercospora berteroae</name>
    <dbReference type="NCBI Taxonomy" id="357750"/>
    <lineage>
        <taxon>Eukaryota</taxon>
        <taxon>Fungi</taxon>
        <taxon>Dikarya</taxon>
        <taxon>Ascomycota</taxon>
        <taxon>Pezizomycotina</taxon>
        <taxon>Dothideomycetes</taxon>
        <taxon>Dothideomycetidae</taxon>
        <taxon>Mycosphaerellales</taxon>
        <taxon>Mycosphaerellaceae</taxon>
        <taxon>Cercospora</taxon>
    </lineage>
</organism>
<sequence>MSQDHNDIQLRPISSSAASGTSAAGTSLSANKFPKPQDTQHPGIFRLWKWELLTILLSIGTFCAIAAILFVFSDTSYSSWHSVLQPSTIISALSTVSQSALLMVVSEGIGQLKWVYFSQRAQRLQDFDIFDNASRGPLGCVQLLYKINWRATMASIGAIVTLVALAMAPFVQQVVSIEQRFGAESTATKYIRHCAGRGIDTSQNLGINGAIYSGLLHSQLPATFYCPWVWNSSFYPIGYRGRNKTGAIGTFLSIKFEPEDVSEPYVWNCVVQDELVFMDETGCLEPNCTDNLDDRASFYRWQKPVPSKAGGAFIPTVVGAYRIQDAPQLDYGASQEGQPNFFEQFRPDPKAFFINIGDGMTISAILQKVLTTGMLIWSDDGQDGVAQALNQAGNLSATMDHLAHAMTAAIRQGPNRTHIEGTTMIMEQYIVVSWWWLTLPALLVFSSVMFLIFSIMFAAEGDRAVWKSGTIPTLFHGLSGWTDQELCKADLDEMEKLAAEMLGRLEETSDGHLKIARQ</sequence>
<dbReference type="PANTHER" id="PTHR35394:SF5">
    <property type="entry name" value="DUF3176 DOMAIN-CONTAINING PROTEIN"/>
    <property type="match status" value="1"/>
</dbReference>
<gene>
    <name evidence="2" type="ORF">CBER1_06142</name>
</gene>
<keyword evidence="1" id="KW-1133">Transmembrane helix</keyword>
<evidence type="ECO:0000256" key="1">
    <source>
        <dbReference type="SAM" id="Phobius"/>
    </source>
</evidence>
<dbReference type="Pfam" id="PF11374">
    <property type="entry name" value="DUF3176"/>
    <property type="match status" value="1"/>
</dbReference>
<feature type="transmembrane region" description="Helical" evidence="1">
    <location>
        <begin position="434"/>
        <end position="459"/>
    </location>
</feature>
<evidence type="ECO:0000313" key="2">
    <source>
        <dbReference type="EMBL" id="PPJ54299.1"/>
    </source>
</evidence>
<feature type="transmembrane region" description="Helical" evidence="1">
    <location>
        <begin position="151"/>
        <end position="171"/>
    </location>
</feature>
<evidence type="ECO:0000313" key="3">
    <source>
        <dbReference type="Proteomes" id="UP000237631"/>
    </source>
</evidence>
<accession>A0A2S6C3J2</accession>
<protein>
    <submittedName>
        <fullName evidence="2">Uncharacterized protein</fullName>
    </submittedName>
</protein>
<proteinExistence type="predicted"/>
<dbReference type="AlphaFoldDB" id="A0A2S6C3J2"/>
<keyword evidence="1" id="KW-0472">Membrane</keyword>
<feature type="transmembrane region" description="Helical" evidence="1">
    <location>
        <begin position="52"/>
        <end position="72"/>
    </location>
</feature>
<keyword evidence="1" id="KW-0812">Transmembrane</keyword>
<dbReference type="InterPro" id="IPR021514">
    <property type="entry name" value="DUF3176"/>
</dbReference>
<keyword evidence="3" id="KW-1185">Reference proteome</keyword>
<dbReference type="EMBL" id="PNEN01000567">
    <property type="protein sequence ID" value="PPJ54299.1"/>
    <property type="molecule type" value="Genomic_DNA"/>
</dbReference>
<dbReference type="Proteomes" id="UP000237631">
    <property type="component" value="Unassembled WGS sequence"/>
</dbReference>